<evidence type="ECO:0000256" key="1">
    <source>
        <dbReference type="SAM" id="MobiDB-lite"/>
    </source>
</evidence>
<feature type="region of interest" description="Disordered" evidence="1">
    <location>
        <begin position="1"/>
        <end position="82"/>
    </location>
</feature>
<evidence type="ECO:0000313" key="2">
    <source>
        <dbReference type="EMBL" id="TNN65662.1"/>
    </source>
</evidence>
<proteinExistence type="predicted"/>
<dbReference type="AlphaFoldDB" id="A0A4Z2HLK1"/>
<sequence>MSPTERPSVSASASPASQPSVSMSSVTSVSTISTASSDSAVSPASLTQMRRTRLETQRRTKLDRSVDTGTTAPPQVQSSVGHVNINHNSELMSLYYSNKKTVTAAQGGNVDVWVTEHKDVELVQLKEELPLQEEKMEDAERRSHQNYNEKVSEFEEEIKKL</sequence>
<gene>
    <name evidence="2" type="ORF">EYF80_024191</name>
</gene>
<feature type="compositionally biased region" description="Low complexity" evidence="1">
    <location>
        <begin position="7"/>
        <end position="45"/>
    </location>
</feature>
<name>A0A4Z2HLK1_9TELE</name>
<feature type="compositionally biased region" description="Basic and acidic residues" evidence="1">
    <location>
        <begin position="150"/>
        <end position="161"/>
    </location>
</feature>
<reference evidence="2 3" key="1">
    <citation type="submission" date="2019-03" db="EMBL/GenBank/DDBJ databases">
        <title>First draft genome of Liparis tanakae, snailfish: a comprehensive survey of snailfish specific genes.</title>
        <authorList>
            <person name="Kim W."/>
            <person name="Song I."/>
            <person name="Jeong J.-H."/>
            <person name="Kim D."/>
            <person name="Kim S."/>
            <person name="Ryu S."/>
            <person name="Song J.Y."/>
            <person name="Lee S.K."/>
        </authorList>
    </citation>
    <scope>NUCLEOTIDE SEQUENCE [LARGE SCALE GENOMIC DNA]</scope>
    <source>
        <tissue evidence="2">Muscle</tissue>
    </source>
</reference>
<organism evidence="2 3">
    <name type="scientific">Liparis tanakae</name>
    <name type="common">Tanaka's snailfish</name>
    <dbReference type="NCBI Taxonomy" id="230148"/>
    <lineage>
        <taxon>Eukaryota</taxon>
        <taxon>Metazoa</taxon>
        <taxon>Chordata</taxon>
        <taxon>Craniata</taxon>
        <taxon>Vertebrata</taxon>
        <taxon>Euteleostomi</taxon>
        <taxon>Actinopterygii</taxon>
        <taxon>Neopterygii</taxon>
        <taxon>Teleostei</taxon>
        <taxon>Neoteleostei</taxon>
        <taxon>Acanthomorphata</taxon>
        <taxon>Eupercaria</taxon>
        <taxon>Perciformes</taxon>
        <taxon>Cottioidei</taxon>
        <taxon>Cottales</taxon>
        <taxon>Liparidae</taxon>
        <taxon>Liparis</taxon>
    </lineage>
</organism>
<evidence type="ECO:0000313" key="3">
    <source>
        <dbReference type="Proteomes" id="UP000314294"/>
    </source>
</evidence>
<dbReference type="EMBL" id="SRLO01000232">
    <property type="protein sequence ID" value="TNN65662.1"/>
    <property type="molecule type" value="Genomic_DNA"/>
</dbReference>
<accession>A0A4Z2HLK1</accession>
<feature type="region of interest" description="Disordered" evidence="1">
    <location>
        <begin position="133"/>
        <end position="161"/>
    </location>
</feature>
<protein>
    <submittedName>
        <fullName evidence="2">Uncharacterized protein</fullName>
    </submittedName>
</protein>
<feature type="compositionally biased region" description="Polar residues" evidence="1">
    <location>
        <begin position="67"/>
        <end position="82"/>
    </location>
</feature>
<comment type="caution">
    <text evidence="2">The sequence shown here is derived from an EMBL/GenBank/DDBJ whole genome shotgun (WGS) entry which is preliminary data.</text>
</comment>
<feature type="compositionally biased region" description="Basic and acidic residues" evidence="1">
    <location>
        <begin position="133"/>
        <end position="143"/>
    </location>
</feature>
<dbReference type="Proteomes" id="UP000314294">
    <property type="component" value="Unassembled WGS sequence"/>
</dbReference>
<feature type="compositionally biased region" description="Basic and acidic residues" evidence="1">
    <location>
        <begin position="52"/>
        <end position="66"/>
    </location>
</feature>
<keyword evidence="3" id="KW-1185">Reference proteome</keyword>